<evidence type="ECO:0000256" key="4">
    <source>
        <dbReference type="ARBA" id="ARBA00023136"/>
    </source>
</evidence>
<dbReference type="Gene3D" id="2.130.10.10">
    <property type="entry name" value="YVTN repeat-like/Quinoprotein amine dehydrogenase"/>
    <property type="match status" value="1"/>
</dbReference>
<dbReference type="GO" id="GO:0005886">
    <property type="term" value="C:plasma membrane"/>
    <property type="evidence" value="ECO:0007669"/>
    <property type="project" value="UniProtKB-SubCell"/>
</dbReference>
<keyword evidence="3 5" id="KW-1133">Transmembrane helix</keyword>
<dbReference type="GO" id="GO:0055085">
    <property type="term" value="P:transmembrane transport"/>
    <property type="evidence" value="ECO:0007669"/>
    <property type="project" value="InterPro"/>
</dbReference>
<sequence length="754" mass="82396">MSEQSIQSAPGVNFDTPAVLRYRNVRKIKDKTARYGIATGGLGVIAAILLIFFYLLYEVMPLFQSPEVELERSYNMPVASANSLYVTMEEQAEIGMQVSSAGEAVFFNTEDGAIRKTIALPVEPGVTVTSAAPMAAGNNMMIAGLSNGSVIVFKHEYRITWPNDQRLITPLLTFPYGEEPIVLEAGASLDKVAVRDAEEQLIVAGASGSDLFMVRFLKEEDFLTEEITLEREEVSLPFSGAAARSLLLEPDLNWLYVLSGTDTLTQIDIRSGQPFVEKSYALTAGKNEVTELQLLLGGISLLAGDSNGRISQWFMATNAAGEDELTEIRSFQQGDAAITRIIPEHRRKGFLALDAEGVLGLYNTTASRQVMTLSVTEGVVDQAGLAPRADALVLGTGNQMHLWSVENEHPEVSWSALWDEVWYESYDEPEYIWQSSASNNDFEPKLSLMPLAFGTLKAAFYAMLLAAPLAICGAIYTAYFMAPAMRRKVKPVIELMEALPTVILGFLAGLWLAPFVENNLPAIFSLLLLMPFGILLFAFIWDRLPLNVRTVVPEGWQAGLLIPVVILVAWICLAISGSLEGVFFGGDMRSWITKDLGISYDQRNALVVGLAMGFAVIPTIFSIAEDAIFSVPKHLSYGSLALGATPWQTLTKVVLLTASPGIFSAVMIGMGRAVGETMIVLMATGNTPIMDANIFEGMRTLAANIAVEMPESEVGSSHYRILFLAALVLFIFTFVVNTLAELVRHRLRQKYSSL</sequence>
<comment type="subcellular location">
    <subcellularLocation>
        <location evidence="1 5">Cell membrane</location>
        <topology evidence="1 5">Multi-pass membrane protein</topology>
    </subcellularLocation>
</comment>
<dbReference type="InterPro" id="IPR011047">
    <property type="entry name" value="Quinoprotein_ADH-like_sf"/>
</dbReference>
<dbReference type="SUPFAM" id="SSF161098">
    <property type="entry name" value="MetI-like"/>
    <property type="match status" value="2"/>
</dbReference>
<feature type="transmembrane region" description="Helical" evidence="5">
    <location>
        <begin position="458"/>
        <end position="480"/>
    </location>
</feature>
<feature type="transmembrane region" description="Helical" evidence="5">
    <location>
        <begin position="492"/>
        <end position="513"/>
    </location>
</feature>
<dbReference type="EMBL" id="FWPT01000004">
    <property type="protein sequence ID" value="SMA45880.1"/>
    <property type="molecule type" value="Genomic_DNA"/>
</dbReference>
<dbReference type="RefSeq" id="WP_087109421.1">
    <property type="nucleotide sequence ID" value="NZ_CBCSCN010000002.1"/>
</dbReference>
<keyword evidence="5" id="KW-0813">Transport</keyword>
<evidence type="ECO:0000256" key="5">
    <source>
        <dbReference type="RuleBase" id="RU363032"/>
    </source>
</evidence>
<feature type="transmembrane region" description="Helical" evidence="5">
    <location>
        <begin position="719"/>
        <end position="740"/>
    </location>
</feature>
<keyword evidence="4 5" id="KW-0472">Membrane</keyword>
<dbReference type="PROSITE" id="PS50928">
    <property type="entry name" value="ABC_TM1"/>
    <property type="match status" value="1"/>
</dbReference>
<gene>
    <name evidence="7" type="primary">pstC_2</name>
    <name evidence="7" type="ORF">EHSB41UT_02019</name>
</gene>
<dbReference type="AlphaFoldDB" id="A0A1X7AIW4"/>
<feature type="transmembrane region" description="Helical" evidence="5">
    <location>
        <begin position="35"/>
        <end position="57"/>
    </location>
</feature>
<proteinExistence type="inferred from homology"/>
<protein>
    <submittedName>
        <fullName evidence="7">Phosphate transport system permease protein PstC</fullName>
    </submittedName>
</protein>
<dbReference type="PANTHER" id="PTHR42727">
    <property type="entry name" value="PHOSPHATE TRANSPORT SYSTEM PERMEASE PROTEIN"/>
    <property type="match status" value="1"/>
</dbReference>
<dbReference type="OrthoDB" id="9785113at2"/>
<reference evidence="7 8" key="1">
    <citation type="submission" date="2017-03" db="EMBL/GenBank/DDBJ databases">
        <authorList>
            <person name="Afonso C.L."/>
            <person name="Miller P.J."/>
            <person name="Scott M.A."/>
            <person name="Spackman E."/>
            <person name="Goraichik I."/>
            <person name="Dimitrov K.M."/>
            <person name="Suarez D.L."/>
            <person name="Swayne D.E."/>
        </authorList>
    </citation>
    <scope>NUCLEOTIDE SEQUENCE [LARGE SCALE GENOMIC DNA]</scope>
    <source>
        <strain evidence="7">SB41UT1</strain>
    </source>
</reference>
<evidence type="ECO:0000259" key="6">
    <source>
        <dbReference type="PROSITE" id="PS50928"/>
    </source>
</evidence>
<dbReference type="InterPro" id="IPR035906">
    <property type="entry name" value="MetI-like_sf"/>
</dbReference>
<dbReference type="InterPro" id="IPR015943">
    <property type="entry name" value="WD40/YVTN_repeat-like_dom_sf"/>
</dbReference>
<feature type="transmembrane region" description="Helical" evidence="5">
    <location>
        <begin position="605"/>
        <end position="624"/>
    </location>
</feature>
<dbReference type="Proteomes" id="UP000196573">
    <property type="component" value="Unassembled WGS sequence"/>
</dbReference>
<evidence type="ECO:0000313" key="8">
    <source>
        <dbReference type="Proteomes" id="UP000196573"/>
    </source>
</evidence>
<dbReference type="CDD" id="cd06261">
    <property type="entry name" value="TM_PBP2"/>
    <property type="match status" value="1"/>
</dbReference>
<keyword evidence="8" id="KW-1185">Reference proteome</keyword>
<evidence type="ECO:0000256" key="2">
    <source>
        <dbReference type="ARBA" id="ARBA00022692"/>
    </source>
</evidence>
<dbReference type="Gene3D" id="1.10.3720.10">
    <property type="entry name" value="MetI-like"/>
    <property type="match status" value="1"/>
</dbReference>
<feature type="transmembrane region" description="Helical" evidence="5">
    <location>
        <begin position="519"/>
        <end position="540"/>
    </location>
</feature>
<evidence type="ECO:0000256" key="3">
    <source>
        <dbReference type="ARBA" id="ARBA00022989"/>
    </source>
</evidence>
<keyword evidence="2 5" id="KW-0812">Transmembrane</keyword>
<dbReference type="SUPFAM" id="SSF50998">
    <property type="entry name" value="Quinoprotein alcohol dehydrogenase-like"/>
    <property type="match status" value="1"/>
</dbReference>
<feature type="domain" description="ABC transmembrane type-1" evidence="6">
    <location>
        <begin position="452"/>
        <end position="740"/>
    </location>
</feature>
<name>A0A1X7AIW4_9GAMM</name>
<accession>A0A1X7AIW4</accession>
<feature type="transmembrane region" description="Helical" evidence="5">
    <location>
        <begin position="653"/>
        <end position="674"/>
    </location>
</feature>
<evidence type="ECO:0000256" key="1">
    <source>
        <dbReference type="ARBA" id="ARBA00004651"/>
    </source>
</evidence>
<organism evidence="7 8">
    <name type="scientific">Parendozoicomonas haliclonae</name>
    <dbReference type="NCBI Taxonomy" id="1960125"/>
    <lineage>
        <taxon>Bacteria</taxon>
        <taxon>Pseudomonadati</taxon>
        <taxon>Pseudomonadota</taxon>
        <taxon>Gammaproteobacteria</taxon>
        <taxon>Oceanospirillales</taxon>
        <taxon>Endozoicomonadaceae</taxon>
        <taxon>Parendozoicomonas</taxon>
    </lineage>
</organism>
<dbReference type="Pfam" id="PF00528">
    <property type="entry name" value="BPD_transp_1"/>
    <property type="match status" value="1"/>
</dbReference>
<evidence type="ECO:0000313" key="7">
    <source>
        <dbReference type="EMBL" id="SMA45880.1"/>
    </source>
</evidence>
<dbReference type="InterPro" id="IPR000515">
    <property type="entry name" value="MetI-like"/>
</dbReference>
<dbReference type="PANTHER" id="PTHR42727:SF1">
    <property type="entry name" value="PHOSPHATE TRANSPORT SYSTEM PERMEASE"/>
    <property type="match status" value="1"/>
</dbReference>
<comment type="similarity">
    <text evidence="5">Belongs to the binding-protein-dependent transport system permease family.</text>
</comment>
<feature type="transmembrane region" description="Helical" evidence="5">
    <location>
        <begin position="560"/>
        <end position="585"/>
    </location>
</feature>